<evidence type="ECO:0000313" key="12">
    <source>
        <dbReference type="Proteomes" id="UP000320813"/>
    </source>
</evidence>
<evidence type="ECO:0000256" key="1">
    <source>
        <dbReference type="ARBA" id="ARBA00004828"/>
    </source>
</evidence>
<dbReference type="NCBIfam" id="TIGR00761">
    <property type="entry name" value="argB"/>
    <property type="match status" value="1"/>
</dbReference>
<organism evidence="11 12">
    <name type="scientific">Candidatus Acidulodesulfobacterium ferriphilum</name>
    <dbReference type="NCBI Taxonomy" id="2597223"/>
    <lineage>
        <taxon>Bacteria</taxon>
        <taxon>Deltaproteobacteria</taxon>
        <taxon>Candidatus Acidulodesulfobacterales</taxon>
        <taxon>Candidatus Acidulodesulfobacterium</taxon>
    </lineage>
</organism>
<evidence type="ECO:0000256" key="2">
    <source>
        <dbReference type="ARBA" id="ARBA00022571"/>
    </source>
</evidence>
<dbReference type="PANTHER" id="PTHR23342:SF0">
    <property type="entry name" value="N-ACETYLGLUTAMATE SYNTHASE, MITOCHONDRIAL"/>
    <property type="match status" value="1"/>
</dbReference>
<dbReference type="UniPathway" id="UPA00068">
    <property type="reaction ID" value="UER00107"/>
</dbReference>
<evidence type="ECO:0000256" key="6">
    <source>
        <dbReference type="ARBA" id="ARBA00022777"/>
    </source>
</evidence>
<dbReference type="Proteomes" id="UP000320813">
    <property type="component" value="Unassembled WGS sequence"/>
</dbReference>
<dbReference type="InterPro" id="IPR037528">
    <property type="entry name" value="ArgB"/>
</dbReference>
<dbReference type="GO" id="GO:0005737">
    <property type="term" value="C:cytoplasm"/>
    <property type="evidence" value="ECO:0007669"/>
    <property type="project" value="UniProtKB-SubCell"/>
</dbReference>
<accession>A0A519BBU9</accession>
<evidence type="ECO:0000256" key="9">
    <source>
        <dbReference type="HAMAP-Rule" id="MF_00082"/>
    </source>
</evidence>
<feature type="site" description="Transition state stabilizer" evidence="9">
    <location>
        <position position="240"/>
    </location>
</feature>
<name>A0A519BBU9_9DELT</name>
<comment type="similarity">
    <text evidence="9">Belongs to the acetylglutamate kinase family. ArgB subfamily.</text>
</comment>
<proteinExistence type="inferred from homology"/>
<evidence type="ECO:0000259" key="10">
    <source>
        <dbReference type="Pfam" id="PF00696"/>
    </source>
</evidence>
<comment type="catalytic activity">
    <reaction evidence="8 9">
        <text>N-acetyl-L-glutamate + ATP = N-acetyl-L-glutamyl 5-phosphate + ADP</text>
        <dbReference type="Rhea" id="RHEA:14629"/>
        <dbReference type="ChEBI" id="CHEBI:30616"/>
        <dbReference type="ChEBI" id="CHEBI:44337"/>
        <dbReference type="ChEBI" id="CHEBI:57936"/>
        <dbReference type="ChEBI" id="CHEBI:456216"/>
        <dbReference type="EC" id="2.7.2.8"/>
    </reaction>
</comment>
<dbReference type="Gene3D" id="3.40.1160.10">
    <property type="entry name" value="Acetylglutamate kinase-like"/>
    <property type="match status" value="1"/>
</dbReference>
<feature type="binding site" evidence="9">
    <location>
        <position position="180"/>
    </location>
    <ligand>
        <name>substrate</name>
    </ligand>
</feature>
<dbReference type="InterPro" id="IPR036393">
    <property type="entry name" value="AceGlu_kinase-like_sf"/>
</dbReference>
<evidence type="ECO:0000256" key="7">
    <source>
        <dbReference type="ARBA" id="ARBA00022840"/>
    </source>
</evidence>
<dbReference type="EMBL" id="SGBD01000001">
    <property type="protein sequence ID" value="RZD14752.1"/>
    <property type="molecule type" value="Genomic_DNA"/>
</dbReference>
<feature type="site" description="Transition state stabilizer" evidence="9">
    <location>
        <position position="29"/>
    </location>
</feature>
<keyword evidence="6 9" id="KW-0418">Kinase</keyword>
<dbReference type="EC" id="2.7.2.8" evidence="9"/>
<comment type="pathway">
    <text evidence="1 9">Amino-acid biosynthesis; L-arginine biosynthesis; N(2)-acetyl-L-ornithine from L-glutamate: step 2/4.</text>
</comment>
<keyword evidence="3 9" id="KW-0028">Amino-acid biosynthesis</keyword>
<keyword evidence="5 9" id="KW-0547">Nucleotide-binding</keyword>
<dbReference type="HAMAP" id="MF_00082">
    <property type="entry name" value="ArgB"/>
    <property type="match status" value="1"/>
</dbReference>
<dbReference type="InterPro" id="IPR001057">
    <property type="entry name" value="Glu/AcGlu_kinase"/>
</dbReference>
<dbReference type="FunFam" id="3.40.1160.10:FF:000004">
    <property type="entry name" value="Acetylglutamate kinase"/>
    <property type="match status" value="1"/>
</dbReference>
<sequence>MEEYIKKAGVLLEALPYIQQFASKTFVIKFGGSIALDNDLKEGFIKDIILLKLIGINIIIVHGGGKDIDILLKKLGMKINFHDGYRLTDESTMEVVEMVLSGKINKNLVALINKFGGKACGLSGKDGNLIVAEKIKTGKIDLGNVGVVKRINKEVLLTLDAAFIPVIAPVSMDETGNTLNINADLAAGAIAAELAAEKLIILSDQDGLLDSKNELISSAKENEIKKMIKEGIIHGGMIPKANSCISALNLGVKKVHIINGSIPHAVLLEIFTKKGIGTQITH</sequence>
<feature type="domain" description="Aspartate/glutamate/uridylate kinase" evidence="10">
    <location>
        <begin position="24"/>
        <end position="259"/>
    </location>
</feature>
<dbReference type="InterPro" id="IPR041727">
    <property type="entry name" value="NAGK-C"/>
</dbReference>
<keyword evidence="7 9" id="KW-0067">ATP-binding</keyword>
<protein>
    <recommendedName>
        <fullName evidence="9">Acetylglutamate kinase</fullName>
        <ecNumber evidence="9">2.7.2.8</ecNumber>
    </recommendedName>
    <alternativeName>
        <fullName evidence="9">N-acetyl-L-glutamate 5-phosphotransferase</fullName>
    </alternativeName>
    <alternativeName>
        <fullName evidence="9">NAG kinase</fullName>
        <shortName evidence="9">NAGK</shortName>
    </alternativeName>
</protein>
<feature type="binding site" evidence="9">
    <location>
        <begin position="64"/>
        <end position="65"/>
    </location>
    <ligand>
        <name>substrate</name>
    </ligand>
</feature>
<comment type="subcellular location">
    <subcellularLocation>
        <location evidence="9">Cytoplasm</location>
    </subcellularLocation>
</comment>
<keyword evidence="4 9" id="KW-0808">Transferase</keyword>
<keyword evidence="9" id="KW-0963">Cytoplasm</keyword>
<dbReference type="CDD" id="cd04250">
    <property type="entry name" value="AAK_NAGK-C"/>
    <property type="match status" value="1"/>
</dbReference>
<dbReference type="InterPro" id="IPR004662">
    <property type="entry name" value="AcgluKinase_fam"/>
</dbReference>
<dbReference type="GO" id="GO:0042450">
    <property type="term" value="P:L-arginine biosynthetic process via ornithine"/>
    <property type="evidence" value="ECO:0007669"/>
    <property type="project" value="UniProtKB-UniRule"/>
</dbReference>
<evidence type="ECO:0000313" key="11">
    <source>
        <dbReference type="EMBL" id="RZD14752.1"/>
    </source>
</evidence>
<comment type="caution">
    <text evidence="11">The sequence shown here is derived from an EMBL/GenBank/DDBJ whole genome shotgun (WGS) entry which is preliminary data.</text>
</comment>
<dbReference type="AlphaFoldDB" id="A0A519BBU9"/>
<evidence type="ECO:0000256" key="4">
    <source>
        <dbReference type="ARBA" id="ARBA00022679"/>
    </source>
</evidence>
<evidence type="ECO:0000256" key="5">
    <source>
        <dbReference type="ARBA" id="ARBA00022741"/>
    </source>
</evidence>
<dbReference type="SUPFAM" id="SSF53633">
    <property type="entry name" value="Carbamate kinase-like"/>
    <property type="match status" value="1"/>
</dbReference>
<dbReference type="InterPro" id="IPR001048">
    <property type="entry name" value="Asp/Glu/Uridylate_kinase"/>
</dbReference>
<dbReference type="PIRSF" id="PIRSF000728">
    <property type="entry name" value="NAGK"/>
    <property type="match status" value="1"/>
</dbReference>
<keyword evidence="2 9" id="KW-0055">Arginine biosynthesis</keyword>
<dbReference type="Pfam" id="PF00696">
    <property type="entry name" value="AA_kinase"/>
    <property type="match status" value="1"/>
</dbReference>
<dbReference type="PRINTS" id="PR00474">
    <property type="entry name" value="GLU5KINASE"/>
</dbReference>
<comment type="function">
    <text evidence="9">Catalyzes the ATP-dependent phosphorylation of N-acetyl-L-glutamate.</text>
</comment>
<dbReference type="GO" id="GO:0003991">
    <property type="term" value="F:acetylglutamate kinase activity"/>
    <property type="evidence" value="ECO:0007669"/>
    <property type="project" value="UniProtKB-UniRule"/>
</dbReference>
<reference evidence="11 12" key="1">
    <citation type="submission" date="2019-01" db="EMBL/GenBank/DDBJ databases">
        <title>Insights into ecological role of a new deltaproteobacterial order Candidatus Sinidesulfobacterales (Sva0485) by metagenomics and metatranscriptomics.</title>
        <authorList>
            <person name="Tan S."/>
            <person name="Liu J."/>
            <person name="Fang Y."/>
            <person name="Hedlund B.P."/>
            <person name="Lian Z.H."/>
            <person name="Huang L.Y."/>
            <person name="Li J.T."/>
            <person name="Huang L.N."/>
            <person name="Li W.J."/>
            <person name="Jiang H.C."/>
            <person name="Dong H.L."/>
            <person name="Shu W.S."/>
        </authorList>
    </citation>
    <scope>NUCLEOTIDE SEQUENCE [LARGE SCALE GENOMIC DNA]</scope>
    <source>
        <strain evidence="11">AP3</strain>
    </source>
</reference>
<evidence type="ECO:0000256" key="8">
    <source>
        <dbReference type="ARBA" id="ARBA00048141"/>
    </source>
</evidence>
<evidence type="ECO:0000256" key="3">
    <source>
        <dbReference type="ARBA" id="ARBA00022605"/>
    </source>
</evidence>
<gene>
    <name evidence="9 11" type="primary">argB</name>
    <name evidence="11" type="ORF">EVJ47_00235</name>
</gene>
<dbReference type="PANTHER" id="PTHR23342">
    <property type="entry name" value="N-ACETYLGLUTAMATE SYNTHASE"/>
    <property type="match status" value="1"/>
</dbReference>
<dbReference type="GO" id="GO:0005524">
    <property type="term" value="F:ATP binding"/>
    <property type="evidence" value="ECO:0007669"/>
    <property type="project" value="UniProtKB-UniRule"/>
</dbReference>
<feature type="binding site" evidence="9">
    <location>
        <position position="86"/>
    </location>
    <ligand>
        <name>substrate</name>
    </ligand>
</feature>